<comment type="caution">
    <text evidence="4">The sequence shown here is derived from an EMBL/GenBank/DDBJ whole genome shotgun (WGS) entry which is preliminary data.</text>
</comment>
<evidence type="ECO:0000313" key="4">
    <source>
        <dbReference type="EMBL" id="MFC5952113.1"/>
    </source>
</evidence>
<dbReference type="Gene3D" id="1.20.1260.10">
    <property type="match status" value="1"/>
</dbReference>
<evidence type="ECO:0000256" key="2">
    <source>
        <dbReference type="SAM" id="SignalP"/>
    </source>
</evidence>
<keyword evidence="2" id="KW-0732">Signal</keyword>
<feature type="transmembrane region" description="Helical" evidence="1">
    <location>
        <begin position="192"/>
        <end position="211"/>
    </location>
</feature>
<dbReference type="EMBL" id="JBHSQK010000093">
    <property type="protein sequence ID" value="MFC5952113.1"/>
    <property type="molecule type" value="Genomic_DNA"/>
</dbReference>
<keyword evidence="1" id="KW-0472">Membrane</keyword>
<evidence type="ECO:0000259" key="3">
    <source>
        <dbReference type="Pfam" id="PF13628"/>
    </source>
</evidence>
<dbReference type="Proteomes" id="UP001596119">
    <property type="component" value="Unassembled WGS sequence"/>
</dbReference>
<dbReference type="InterPro" id="IPR012347">
    <property type="entry name" value="Ferritin-like"/>
</dbReference>
<keyword evidence="1" id="KW-0812">Transmembrane</keyword>
<dbReference type="RefSeq" id="WP_379570702.1">
    <property type="nucleotide sequence ID" value="NZ_JBHSQK010000093.1"/>
</dbReference>
<evidence type="ECO:0000313" key="5">
    <source>
        <dbReference type="Proteomes" id="UP001596119"/>
    </source>
</evidence>
<keyword evidence="1" id="KW-1133">Transmembrane helix</keyword>
<dbReference type="PANTHER" id="PTHR38593:SF1">
    <property type="entry name" value="BLR2558 PROTEIN"/>
    <property type="match status" value="1"/>
</dbReference>
<dbReference type="Pfam" id="PF13628">
    <property type="entry name" value="DUF4142"/>
    <property type="match status" value="1"/>
</dbReference>
<organism evidence="4 5">
    <name type="scientific">Pseudonocardia lutea</name>
    <dbReference type="NCBI Taxonomy" id="2172015"/>
    <lineage>
        <taxon>Bacteria</taxon>
        <taxon>Bacillati</taxon>
        <taxon>Actinomycetota</taxon>
        <taxon>Actinomycetes</taxon>
        <taxon>Pseudonocardiales</taxon>
        <taxon>Pseudonocardiaceae</taxon>
        <taxon>Pseudonocardia</taxon>
    </lineage>
</organism>
<feature type="chain" id="PRO_5047225844" evidence="2">
    <location>
        <begin position="28"/>
        <end position="219"/>
    </location>
</feature>
<sequence>MRIVVRAALVAASVLGSLVLATTSAVAAPTDQDATWLRAAHQSNLAEIAAGNAAQQAAATEDVRNLGRMFVQMHTELDGQLKPVAQQLGVELPDRPTATQQQQLAAVQQKSGQAFDTAWIAQQIGSHSTTLAATQQELQAGSDSQVLTLARTATPVVEQHLAELRSAAQKYGVPTSVPGGTGGQAATDGLRAGGWGVAGAGVLAVIAAIVWTRRRSLTR</sequence>
<dbReference type="InterPro" id="IPR025419">
    <property type="entry name" value="DUF4142"/>
</dbReference>
<feature type="domain" description="DUF4142" evidence="3">
    <location>
        <begin position="32"/>
        <end position="165"/>
    </location>
</feature>
<protein>
    <submittedName>
        <fullName evidence="4">DUF4142 domain-containing protein</fullName>
    </submittedName>
</protein>
<name>A0ABW1IH06_9PSEU</name>
<proteinExistence type="predicted"/>
<accession>A0ABW1IH06</accession>
<evidence type="ECO:0000256" key="1">
    <source>
        <dbReference type="SAM" id="Phobius"/>
    </source>
</evidence>
<feature type="signal peptide" evidence="2">
    <location>
        <begin position="1"/>
        <end position="27"/>
    </location>
</feature>
<gene>
    <name evidence="4" type="ORF">ACFQH9_27995</name>
</gene>
<dbReference type="PANTHER" id="PTHR38593">
    <property type="entry name" value="BLR2558 PROTEIN"/>
    <property type="match status" value="1"/>
</dbReference>
<reference evidence="5" key="1">
    <citation type="journal article" date="2019" name="Int. J. Syst. Evol. Microbiol.">
        <title>The Global Catalogue of Microorganisms (GCM) 10K type strain sequencing project: providing services to taxonomists for standard genome sequencing and annotation.</title>
        <authorList>
            <consortium name="The Broad Institute Genomics Platform"/>
            <consortium name="The Broad Institute Genome Sequencing Center for Infectious Disease"/>
            <person name="Wu L."/>
            <person name="Ma J."/>
        </authorList>
    </citation>
    <scope>NUCLEOTIDE SEQUENCE [LARGE SCALE GENOMIC DNA]</scope>
    <source>
        <strain evidence="5">CGMCC 4.7397</strain>
    </source>
</reference>
<keyword evidence="5" id="KW-1185">Reference proteome</keyword>